<dbReference type="GO" id="GO:0005886">
    <property type="term" value="C:plasma membrane"/>
    <property type="evidence" value="ECO:0007669"/>
    <property type="project" value="TreeGrafter"/>
</dbReference>
<dbReference type="GO" id="GO:0031201">
    <property type="term" value="C:SNARE complex"/>
    <property type="evidence" value="ECO:0007669"/>
    <property type="project" value="TreeGrafter"/>
</dbReference>
<dbReference type="Gene3D" id="2.130.10.10">
    <property type="entry name" value="YVTN repeat-like/Quinoprotein amine dehydrogenase"/>
    <property type="match status" value="1"/>
</dbReference>
<evidence type="ECO:0000313" key="1">
    <source>
        <dbReference type="EMBL" id="CAD7394188.1"/>
    </source>
</evidence>
<dbReference type="PANTHER" id="PTHR10241">
    <property type="entry name" value="LETHAL 2 GIANT LARVAE PROTEIN"/>
    <property type="match status" value="1"/>
</dbReference>
<dbReference type="GO" id="GO:0005096">
    <property type="term" value="F:GTPase activator activity"/>
    <property type="evidence" value="ECO:0007669"/>
    <property type="project" value="TreeGrafter"/>
</dbReference>
<dbReference type="PANTHER" id="PTHR10241:SF25">
    <property type="entry name" value="TOMOSYN, ISOFORM C"/>
    <property type="match status" value="1"/>
</dbReference>
<protein>
    <submittedName>
        <fullName evidence="1">Uncharacterized protein</fullName>
    </submittedName>
</protein>
<name>A0A7R9GTA7_TIMCR</name>
<dbReference type="GO" id="GO:0006893">
    <property type="term" value="P:Golgi to plasma membrane transport"/>
    <property type="evidence" value="ECO:0007669"/>
    <property type="project" value="TreeGrafter"/>
</dbReference>
<dbReference type="InterPro" id="IPR036322">
    <property type="entry name" value="WD40_repeat_dom_sf"/>
</dbReference>
<dbReference type="SUPFAM" id="SSF50978">
    <property type="entry name" value="WD40 repeat-like"/>
    <property type="match status" value="1"/>
</dbReference>
<dbReference type="AlphaFoldDB" id="A0A7R9GTA7"/>
<dbReference type="InterPro" id="IPR019775">
    <property type="entry name" value="WD40_repeat_CS"/>
</dbReference>
<dbReference type="PROSITE" id="PS00678">
    <property type="entry name" value="WD_REPEATS_1"/>
    <property type="match status" value="1"/>
</dbReference>
<dbReference type="GO" id="GO:0006887">
    <property type="term" value="P:exocytosis"/>
    <property type="evidence" value="ECO:0007669"/>
    <property type="project" value="TreeGrafter"/>
</dbReference>
<dbReference type="EMBL" id="OC316899">
    <property type="protein sequence ID" value="CAD7394188.1"/>
    <property type="molecule type" value="Genomic_DNA"/>
</dbReference>
<dbReference type="GO" id="GO:0045159">
    <property type="term" value="F:myosin II binding"/>
    <property type="evidence" value="ECO:0007669"/>
    <property type="project" value="TreeGrafter"/>
</dbReference>
<gene>
    <name evidence="1" type="ORF">TCEB3V08_LOCUS2126</name>
</gene>
<accession>A0A7R9GTA7</accession>
<organism evidence="1">
    <name type="scientific">Timema cristinae</name>
    <name type="common">Walking stick</name>
    <dbReference type="NCBI Taxonomy" id="61476"/>
    <lineage>
        <taxon>Eukaryota</taxon>
        <taxon>Metazoa</taxon>
        <taxon>Ecdysozoa</taxon>
        <taxon>Arthropoda</taxon>
        <taxon>Hexapoda</taxon>
        <taxon>Insecta</taxon>
        <taxon>Pterygota</taxon>
        <taxon>Neoptera</taxon>
        <taxon>Polyneoptera</taxon>
        <taxon>Phasmatodea</taxon>
        <taxon>Timematodea</taxon>
        <taxon>Timematoidea</taxon>
        <taxon>Timematidae</taxon>
        <taxon>Timema</taxon>
    </lineage>
</organism>
<sequence>MPVLEVSTESRLCVCVFVCLKRKSGMSASFGARNFEVTNRTPPSIKSGRAKEGQLSIKMFRGYENCAQSCWENKARKQGFAARRVTLCNIRQEGVWKIKLLVGDPSRVVVGRPGVDSHVRHDSEAAVVQIQFLVNEGALITATADDSIHLWNFRQKRPEVVHSLKFQRERITYIHLPLQSKWLYVGTEKGNIHVVNIESFVLSGYVINWNKAIEV</sequence>
<dbReference type="GO" id="GO:0019905">
    <property type="term" value="F:syntaxin binding"/>
    <property type="evidence" value="ECO:0007669"/>
    <property type="project" value="TreeGrafter"/>
</dbReference>
<dbReference type="InterPro" id="IPR015943">
    <property type="entry name" value="WD40/YVTN_repeat-like_dom_sf"/>
</dbReference>
<proteinExistence type="predicted"/>
<reference evidence="1" key="1">
    <citation type="submission" date="2020-11" db="EMBL/GenBank/DDBJ databases">
        <authorList>
            <person name="Tran Van P."/>
        </authorList>
    </citation>
    <scope>NUCLEOTIDE SEQUENCE</scope>
</reference>